<dbReference type="EMBL" id="JAVDTL010000004">
    <property type="protein sequence ID" value="MDR6767718.1"/>
    <property type="molecule type" value="Genomic_DNA"/>
</dbReference>
<dbReference type="Gene3D" id="3.40.50.300">
    <property type="entry name" value="P-loop containing nucleotide triphosphate hydrolases"/>
    <property type="match status" value="1"/>
</dbReference>
<evidence type="ECO:0000313" key="2">
    <source>
        <dbReference type="EMBL" id="MDR6767718.1"/>
    </source>
</evidence>
<keyword evidence="4" id="KW-1185">Reference proteome</keyword>
<proteinExistence type="predicted"/>
<name>A0AAJ2F543_ACIDE</name>
<protein>
    <submittedName>
        <fullName evidence="2">Phage terminase large subunit-like protein</fullName>
    </submittedName>
</protein>
<dbReference type="PANTHER" id="PTHR41287:SF1">
    <property type="entry name" value="PROTEIN YMFN"/>
    <property type="match status" value="1"/>
</dbReference>
<gene>
    <name evidence="2" type="ORF">J2W88_002999</name>
    <name evidence="3" type="ORF">J2W93_004568</name>
</gene>
<reference evidence="2 4" key="1">
    <citation type="submission" date="2023-07" db="EMBL/GenBank/DDBJ databases">
        <title>Sorghum-associated microbial communities from plants grown in Nebraska, USA.</title>
        <authorList>
            <person name="Schachtman D."/>
        </authorList>
    </citation>
    <scope>NUCLEOTIDE SEQUENCE</scope>
    <source>
        <strain evidence="3 4">BE105</strain>
        <strain evidence="2">BE69</strain>
    </source>
</reference>
<dbReference type="Proteomes" id="UP001249076">
    <property type="component" value="Unassembled WGS sequence"/>
</dbReference>
<dbReference type="PANTHER" id="PTHR41287">
    <property type="match status" value="1"/>
</dbReference>
<dbReference type="Proteomes" id="UP001253458">
    <property type="component" value="Unassembled WGS sequence"/>
</dbReference>
<dbReference type="InterPro" id="IPR027417">
    <property type="entry name" value="P-loop_NTPase"/>
</dbReference>
<evidence type="ECO:0000259" key="1">
    <source>
        <dbReference type="Pfam" id="PF03354"/>
    </source>
</evidence>
<dbReference type="AlphaFoldDB" id="A0AAJ2F543"/>
<evidence type="ECO:0000313" key="5">
    <source>
        <dbReference type="Proteomes" id="UP001253458"/>
    </source>
</evidence>
<accession>A0AAJ2F543</accession>
<feature type="domain" description="Terminase large subunit-like ATPase" evidence="1">
    <location>
        <begin position="59"/>
        <end position="199"/>
    </location>
</feature>
<dbReference type="InterPro" id="IPR005021">
    <property type="entry name" value="Terminase_largesu-like"/>
</dbReference>
<evidence type="ECO:0000313" key="4">
    <source>
        <dbReference type="Proteomes" id="UP001249076"/>
    </source>
</evidence>
<dbReference type="Pfam" id="PF03354">
    <property type="entry name" value="TerL_ATPase"/>
    <property type="match status" value="1"/>
</dbReference>
<dbReference type="InterPro" id="IPR046461">
    <property type="entry name" value="TerL_ATPase"/>
</dbReference>
<dbReference type="EMBL" id="JAVDTS010000011">
    <property type="protein sequence ID" value="MDR6839700.1"/>
    <property type="molecule type" value="Genomic_DNA"/>
</dbReference>
<evidence type="ECO:0000313" key="3">
    <source>
        <dbReference type="EMBL" id="MDR6839700.1"/>
    </source>
</evidence>
<organism evidence="2 5">
    <name type="scientific">Acidovorax delafieldii</name>
    <name type="common">Pseudomonas delafieldii</name>
    <dbReference type="NCBI Taxonomy" id="47920"/>
    <lineage>
        <taxon>Bacteria</taxon>
        <taxon>Pseudomonadati</taxon>
        <taxon>Pseudomonadota</taxon>
        <taxon>Betaproteobacteria</taxon>
        <taxon>Burkholderiales</taxon>
        <taxon>Comamonadaceae</taxon>
        <taxon>Acidovorax</taxon>
    </lineage>
</organism>
<dbReference type="RefSeq" id="WP_209820690.1">
    <property type="nucleotide sequence ID" value="NZ_JAVDTL010000004.1"/>
</dbReference>
<comment type="caution">
    <text evidence="2">The sequence shown here is derived from an EMBL/GenBank/DDBJ whole genome shotgun (WGS) entry which is preliminary data.</text>
</comment>
<sequence>MEWSTACKDWERRIVEREPLIPFAPLFPDMADEAWDVFSHLVMVDVDGQPTMGEICLPWLEHWVRAIFGARHPETGRQLINEFFLMVSKKNGKSSIAAGVMLTALILNWRPSAELLILSPTKEIAENSFKPIRDMINADEELQALLKVQEYQRLITHRENQATLKVVAADSDTVSGKKASFVFVDELHEFGKKAKASNMLLEATGGLASRPEGFVIYATTQSEQPPAGVFKDKLDYARKVRDGEIEDRKFLPLIYEFPQAMLAAKAHRDLNNAYVTNPNWGTSVDIERITQLHSQAQALGEQQFKEFLAKHLNVEIGMNLHNDRWAGADFWETQGTRPGLTLQNLLDECEVIDVGIDGGGLDDLLGLAVLGRRREQEEVFVLEYTDPETNELVPAHWATVQRWLLWTRAWAHPSVLERRKEIAPRLLDFSKQGHLVLVKNVGEDTAQLAKLVKRCEDSGLLDQVGCDPLGLGGVLDALAKEEVPREKIVGVPQGYKLHSAIKTGERKLAEGVLVHGAQPLMAWCVGNARVEASKNAVIVTKQASGTGKIDPLMATYNAITLLSLNPEGVGLNLDDILANPLIA</sequence>